<sequence>MIKAANQHVDPLWTGVYTKEQAFGVNFIFFIILIKPNIILSRRV</sequence>
<name>F8TU00_PBCV1</name>
<reference evidence="2 3" key="3">
    <citation type="journal article" date="1996" name="Virology">
        <title>Analysis of 94 kb of the chlorella virus PBCV-1 330-kb genome: map positions 88 to 182.</title>
        <authorList>
            <person name="Lu Z."/>
            <person name="Li Y."/>
            <person name="Que Q."/>
            <person name="Kutish G.F."/>
            <person name="Rock D.L."/>
            <person name="Van Etten J.L."/>
        </authorList>
    </citation>
    <scope>NUCLEOTIDE SEQUENCE [LARGE SCALE GENOMIC DNA]</scope>
</reference>
<organism evidence="2 3">
    <name type="scientific">Paramecium bursaria Chlorella virus 1</name>
    <name type="common">PBCV-1</name>
    <dbReference type="NCBI Taxonomy" id="10506"/>
    <lineage>
        <taxon>Viruses</taxon>
        <taxon>Varidnaviria</taxon>
        <taxon>Bamfordvirae</taxon>
        <taxon>Nucleocytoviricota</taxon>
        <taxon>Megaviricetes</taxon>
        <taxon>Algavirales</taxon>
        <taxon>Phycodnaviridae</taxon>
        <taxon>Chlorovirus</taxon>
        <taxon>Chlorovirus vanettense</taxon>
    </lineage>
</organism>
<organismHost>
    <name type="scientific">Chlorella</name>
    <dbReference type="NCBI Taxonomy" id="3071"/>
</organismHost>
<keyword evidence="1" id="KW-0472">Membrane</keyword>
<dbReference type="Proteomes" id="UP000000862">
    <property type="component" value="Segment"/>
</dbReference>
<evidence type="ECO:0000313" key="3">
    <source>
        <dbReference type="Proteomes" id="UP000000862"/>
    </source>
</evidence>
<accession>F8TU00</accession>
<feature type="transmembrane region" description="Helical" evidence="1">
    <location>
        <begin position="22"/>
        <end position="40"/>
    </location>
</feature>
<evidence type="ECO:0000256" key="1">
    <source>
        <dbReference type="SAM" id="Phobius"/>
    </source>
</evidence>
<reference evidence="2 3" key="1">
    <citation type="journal article" date="1995" name="Virology">
        <title>Analysis of 45 kb of DNA located at the left end of the chlorella virus PBCV-1 genome.</title>
        <authorList>
            <person name="Lu Z."/>
            <person name="Li Y."/>
            <person name="Zhang Y."/>
            <person name="Kutish G.F."/>
            <person name="Rock D.L."/>
            <person name="Van Etten J.L."/>
        </authorList>
    </citation>
    <scope>NUCLEOTIDE SEQUENCE [LARGE SCALE GENOMIC DNA]</scope>
</reference>
<reference evidence="2 3" key="6">
    <citation type="journal article" date="1999" name="Virology">
        <title>Chlorella virus PBCV-1 encodes a functional homospermidine synthase.</title>
        <authorList>
            <person name="Kaiser A."/>
            <person name="Vollmert M."/>
            <person name="Tholl D."/>
            <person name="Graves M.V."/>
            <person name="Gurnon J.R."/>
            <person name="Xing W."/>
            <person name="Lisec A.D."/>
            <person name="Nickerson K.W."/>
            <person name="Van Etten J.L."/>
        </authorList>
    </citation>
    <scope>NUCLEOTIDE SEQUENCE [LARGE SCALE GENOMIC DNA]</scope>
</reference>
<protein>
    <submittedName>
        <fullName evidence="2">Uncharacterized protein</fullName>
    </submittedName>
</protein>
<gene>
    <name evidence="2" type="primary">a232aR</name>
</gene>
<reference evidence="2 3" key="7">
    <citation type="journal article" date="2000" name="Virology">
        <title>Characterization of a beta-1,3-glucanase encoded by chlorella virus PBCV-1.</title>
        <authorList>
            <person name="Sun L."/>
            <person name="Gurnon J.R."/>
            <person name="Adams B.J."/>
            <person name="Graves M.V."/>
            <person name="Van Etten J.L."/>
        </authorList>
    </citation>
    <scope>NUCLEOTIDE SEQUENCE [LARGE SCALE GENOMIC DNA]</scope>
</reference>
<reference evidence="2 3" key="8">
    <citation type="journal article" date="2010" name="J. Virol.">
        <title>Microarray analysis of Paramecium bursaria chlorella virus 1 transcription.</title>
        <authorList>
            <person name="Yanai-Balser G.M."/>
            <person name="Duncan G.A."/>
            <person name="Eudy J.D."/>
            <person name="Wang D."/>
            <person name="Li X."/>
            <person name="Agarkova I.V."/>
            <person name="Dunigan D.D."/>
            <person name="Van Etten J.L."/>
        </authorList>
    </citation>
    <scope>NUCLEOTIDE SEQUENCE [LARGE SCALE GENOMIC DNA]</scope>
</reference>
<dbReference type="GeneID" id="10971214"/>
<evidence type="ECO:0000313" key="2">
    <source>
        <dbReference type="EMBL" id="AEI70061.1"/>
    </source>
</evidence>
<keyword evidence="3" id="KW-1185">Reference proteome</keyword>
<reference evidence="2 3" key="2">
    <citation type="journal article" date="1995" name="Virology">
        <title>Analysis of 43 kb of the Chlorella virus PBCV-1 330-kb genome: map positions 45 to 88.</title>
        <authorList>
            <person name="Li Y."/>
            <person name="Lu Z."/>
            <person name="Burbank D.E."/>
            <person name="Kutish G.F."/>
            <person name="Rock D.L."/>
            <person name="Van Etten J.L."/>
        </authorList>
    </citation>
    <scope>NUCLEOTIDE SEQUENCE [LARGE SCALE GENOMIC DNA]</scope>
</reference>
<keyword evidence="1" id="KW-1133">Transmembrane helix</keyword>
<dbReference type="EMBL" id="JF411744">
    <property type="protein sequence ID" value="AEI70061.1"/>
    <property type="molecule type" value="Genomic_DNA"/>
</dbReference>
<reference evidence="2 3" key="5">
    <citation type="journal article" date="1997" name="Virology">
        <title>Analysis of 74 kb of DNA located at the right end of the 330-kb chlorella virus PBCV-1 genome.</title>
        <authorList>
            <person name="Li Y."/>
            <person name="Lu Z."/>
            <person name="Sun L."/>
            <person name="Ropp S."/>
            <person name="Kutish G.F."/>
            <person name="Rock D.L."/>
            <person name="Van Etten J.L."/>
        </authorList>
    </citation>
    <scope>NUCLEOTIDE SEQUENCE [LARGE SCALE GENOMIC DNA]</scope>
</reference>
<keyword evidence="1" id="KW-0812">Transmembrane</keyword>
<dbReference type="KEGG" id="vg:10971214"/>
<dbReference type="RefSeq" id="YP_004678916.1">
    <property type="nucleotide sequence ID" value="NC_000852.5"/>
</dbReference>
<reference evidence="2 3" key="4">
    <citation type="journal article" date="1996" name="Virology">
        <title>Analysis of 76 kb of the chlorella virus PBCV-1 330-kb genome: map positions 182 to 258.</title>
        <authorList>
            <person name="Kutish G.F."/>
            <person name="Li Y."/>
            <person name="Lu Z."/>
            <person name="Furuta M."/>
            <person name="Rock D.L."/>
            <person name="Van Etten J.L."/>
        </authorList>
    </citation>
    <scope>NUCLEOTIDE SEQUENCE [LARGE SCALE GENOMIC DNA]</scope>
</reference>
<proteinExistence type="predicted"/>